<dbReference type="GO" id="GO:0006353">
    <property type="term" value="P:DNA-templated transcription termination"/>
    <property type="evidence" value="ECO:0007669"/>
    <property type="project" value="UniProtKB-UniRule"/>
</dbReference>
<dbReference type="InterPro" id="IPR030842">
    <property type="entry name" value="TF_NusA_bacterial"/>
</dbReference>
<accession>A0A926DMZ3</accession>
<dbReference type="GO" id="GO:0003723">
    <property type="term" value="F:RNA binding"/>
    <property type="evidence" value="ECO:0007669"/>
    <property type="project" value="UniProtKB-UniRule"/>
</dbReference>
<dbReference type="AlphaFoldDB" id="A0A926DMZ3"/>
<dbReference type="InterPro" id="IPR003029">
    <property type="entry name" value="S1_domain"/>
</dbReference>
<protein>
    <recommendedName>
        <fullName evidence="7">Transcription termination/antitermination protein NusA</fullName>
    </recommendedName>
</protein>
<dbReference type="InterPro" id="IPR010213">
    <property type="entry name" value="TF_NusA"/>
</dbReference>
<dbReference type="SMART" id="SM00316">
    <property type="entry name" value="S1"/>
    <property type="match status" value="1"/>
</dbReference>
<dbReference type="FunFam" id="3.30.300.20:FF:000002">
    <property type="entry name" value="Transcription termination/antitermination protein NusA"/>
    <property type="match status" value="1"/>
</dbReference>
<dbReference type="RefSeq" id="WP_249313356.1">
    <property type="nucleotide sequence ID" value="NZ_JACRSU010000003.1"/>
</dbReference>
<comment type="subcellular location">
    <subcellularLocation>
        <location evidence="7">Cytoplasm</location>
    </subcellularLocation>
</comment>
<dbReference type="InterPro" id="IPR036555">
    <property type="entry name" value="NusA_N_sf"/>
</dbReference>
<keyword evidence="1 7" id="KW-0806">Transcription termination</keyword>
<evidence type="ECO:0000256" key="5">
    <source>
        <dbReference type="ARBA" id="ARBA00023015"/>
    </source>
</evidence>
<evidence type="ECO:0000313" key="10">
    <source>
        <dbReference type="Proteomes" id="UP000611762"/>
    </source>
</evidence>
<dbReference type="InterPro" id="IPR012340">
    <property type="entry name" value="NA-bd_OB-fold"/>
</dbReference>
<evidence type="ECO:0000256" key="4">
    <source>
        <dbReference type="ARBA" id="ARBA00022884"/>
    </source>
</evidence>
<feature type="domain" description="S1 motif" evidence="8">
    <location>
        <begin position="133"/>
        <end position="200"/>
    </location>
</feature>
<comment type="subunit">
    <text evidence="7">Monomer. Binds directly to the core enzyme of the DNA-dependent RNA polymerase and to nascent RNA.</text>
</comment>
<reference evidence="9" key="1">
    <citation type="submission" date="2020-08" db="EMBL/GenBank/DDBJ databases">
        <title>Genome public.</title>
        <authorList>
            <person name="Liu C."/>
            <person name="Sun Q."/>
        </authorList>
    </citation>
    <scope>NUCLEOTIDE SEQUENCE</scope>
    <source>
        <strain evidence="9">H8</strain>
    </source>
</reference>
<dbReference type="CDD" id="cd22529">
    <property type="entry name" value="KH-II_NusA_rpt2"/>
    <property type="match status" value="1"/>
</dbReference>
<evidence type="ECO:0000256" key="3">
    <source>
        <dbReference type="ARBA" id="ARBA00022814"/>
    </source>
</evidence>
<sequence length="342" mass="37256">MNQEFMTALAEIAEDKNISKDSLLETIEFALITAYKKNYGHAQNVVVNIDKETGEIKVYQQKTVSETVEDPNLEVSVEEAAALHGGYSIGDIVNFEVTPKSFGRIAAQTAKQVVVQRIKEAERDKVFTIYRDRENSMVTGLITKNEGKYISVQIGGDTEAILPGNEQIAGEHYTPGTRMKFYVAEVKLAGNNPQIILSRTHPGLVKKLFEQEVPECGGGVVEIKSISREAGSRSKISVYSQDENVDAVGACVGPRGSRVQVICDELGGEKIDIIKFSEDPAQFISAALSPSDVVSCEVNEEEHSAKVLVPSGQLSLAIGKEGQNARLAAKLTGWKIDIKPEE</sequence>
<dbReference type="SUPFAM" id="SSF50249">
    <property type="entry name" value="Nucleic acid-binding proteins"/>
    <property type="match status" value="1"/>
</dbReference>
<evidence type="ECO:0000256" key="6">
    <source>
        <dbReference type="ARBA" id="ARBA00023163"/>
    </source>
</evidence>
<dbReference type="CDD" id="cd04455">
    <property type="entry name" value="S1_NusA"/>
    <property type="match status" value="1"/>
</dbReference>
<dbReference type="InterPro" id="IPR015946">
    <property type="entry name" value="KH_dom-like_a/b"/>
</dbReference>
<dbReference type="FunFam" id="3.30.1480.10:FF:000002">
    <property type="entry name" value="Transcription termination/antitermination protein NusA"/>
    <property type="match status" value="1"/>
</dbReference>
<name>A0A926DMZ3_9FIRM</name>
<dbReference type="InterPro" id="IPR009019">
    <property type="entry name" value="KH_sf_prok-type"/>
</dbReference>
<organism evidence="9 10">
    <name type="scientific">Congzhengia minquanensis</name>
    <dbReference type="NCBI Taxonomy" id="2763657"/>
    <lineage>
        <taxon>Bacteria</taxon>
        <taxon>Bacillati</taxon>
        <taxon>Bacillota</taxon>
        <taxon>Clostridia</taxon>
        <taxon>Eubacteriales</taxon>
        <taxon>Oscillospiraceae</taxon>
        <taxon>Congzhengia</taxon>
    </lineage>
</organism>
<dbReference type="Pfam" id="PF08529">
    <property type="entry name" value="NusA_N"/>
    <property type="match status" value="1"/>
</dbReference>
<evidence type="ECO:0000256" key="1">
    <source>
        <dbReference type="ARBA" id="ARBA00022472"/>
    </source>
</evidence>
<dbReference type="InterPro" id="IPR058582">
    <property type="entry name" value="KH_NusA_2nd"/>
</dbReference>
<dbReference type="InterPro" id="IPR025249">
    <property type="entry name" value="TF_NusA_KH_1st"/>
</dbReference>
<dbReference type="SUPFAM" id="SSF69705">
    <property type="entry name" value="Transcription factor NusA, N-terminal domain"/>
    <property type="match status" value="1"/>
</dbReference>
<dbReference type="GO" id="GO:0003700">
    <property type="term" value="F:DNA-binding transcription factor activity"/>
    <property type="evidence" value="ECO:0007669"/>
    <property type="project" value="InterPro"/>
</dbReference>
<comment type="function">
    <text evidence="7">Participates in both transcription termination and antitermination.</text>
</comment>
<dbReference type="SUPFAM" id="SSF54814">
    <property type="entry name" value="Prokaryotic type KH domain (KH-domain type II)"/>
    <property type="match status" value="2"/>
</dbReference>
<dbReference type="CDD" id="cd02134">
    <property type="entry name" value="KH-II_NusA_rpt1"/>
    <property type="match status" value="1"/>
</dbReference>
<dbReference type="Proteomes" id="UP000611762">
    <property type="component" value="Unassembled WGS sequence"/>
</dbReference>
<keyword evidence="2 7" id="KW-0963">Cytoplasm</keyword>
<keyword evidence="6 7" id="KW-0804">Transcription</keyword>
<dbReference type="FunFam" id="3.30.300.20:FF:000005">
    <property type="entry name" value="Transcription termination/antitermination protein NusA"/>
    <property type="match status" value="1"/>
</dbReference>
<dbReference type="Gene3D" id="3.30.1480.10">
    <property type="entry name" value="NusA, N-terminal domain"/>
    <property type="match status" value="1"/>
</dbReference>
<dbReference type="EMBL" id="JACRSU010000003">
    <property type="protein sequence ID" value="MBC8541306.1"/>
    <property type="molecule type" value="Genomic_DNA"/>
</dbReference>
<comment type="similarity">
    <text evidence="7">Belongs to the NusA family.</text>
</comment>
<keyword evidence="10" id="KW-1185">Reference proteome</keyword>
<dbReference type="Pfam" id="PF26594">
    <property type="entry name" value="KH_NusA_2nd"/>
    <property type="match status" value="1"/>
</dbReference>
<evidence type="ECO:0000256" key="7">
    <source>
        <dbReference type="HAMAP-Rule" id="MF_00945"/>
    </source>
</evidence>
<dbReference type="NCBIfam" id="TIGR01953">
    <property type="entry name" value="NusA"/>
    <property type="match status" value="1"/>
</dbReference>
<dbReference type="PANTHER" id="PTHR22648">
    <property type="entry name" value="TRANSCRIPTION TERMINATION FACTOR NUSA"/>
    <property type="match status" value="1"/>
</dbReference>
<dbReference type="PROSITE" id="PS50084">
    <property type="entry name" value="KH_TYPE_1"/>
    <property type="match status" value="1"/>
</dbReference>
<dbReference type="GO" id="GO:0005829">
    <property type="term" value="C:cytosol"/>
    <property type="evidence" value="ECO:0007669"/>
    <property type="project" value="TreeGrafter"/>
</dbReference>
<dbReference type="Pfam" id="PF13184">
    <property type="entry name" value="KH_NusA_1st"/>
    <property type="match status" value="1"/>
</dbReference>
<dbReference type="Gene3D" id="2.40.50.140">
    <property type="entry name" value="Nucleic acid-binding proteins"/>
    <property type="match status" value="1"/>
</dbReference>
<dbReference type="PANTHER" id="PTHR22648:SF0">
    <property type="entry name" value="TRANSCRIPTION TERMINATION_ANTITERMINATION PROTEIN NUSA"/>
    <property type="match status" value="1"/>
</dbReference>
<keyword evidence="3 7" id="KW-0889">Transcription antitermination</keyword>
<keyword evidence="4 7" id="KW-0694">RNA-binding</keyword>
<dbReference type="InterPro" id="IPR013735">
    <property type="entry name" value="TF_NusA_N"/>
</dbReference>
<evidence type="ECO:0000256" key="2">
    <source>
        <dbReference type="ARBA" id="ARBA00022490"/>
    </source>
</evidence>
<evidence type="ECO:0000313" key="9">
    <source>
        <dbReference type="EMBL" id="MBC8541306.1"/>
    </source>
</evidence>
<gene>
    <name evidence="7 9" type="primary">nusA</name>
    <name evidence="9" type="ORF">H8698_09995</name>
</gene>
<dbReference type="HAMAP" id="MF_00945_B">
    <property type="entry name" value="NusA_B"/>
    <property type="match status" value="1"/>
</dbReference>
<comment type="caution">
    <text evidence="9">The sequence shown here is derived from an EMBL/GenBank/DDBJ whole genome shotgun (WGS) entry which is preliminary data.</text>
</comment>
<proteinExistence type="inferred from homology"/>
<keyword evidence="5 7" id="KW-0805">Transcription regulation</keyword>
<dbReference type="Gene3D" id="3.30.300.20">
    <property type="match status" value="2"/>
</dbReference>
<dbReference type="GO" id="GO:0031564">
    <property type="term" value="P:transcription antitermination"/>
    <property type="evidence" value="ECO:0007669"/>
    <property type="project" value="UniProtKB-UniRule"/>
</dbReference>
<evidence type="ECO:0000259" key="8">
    <source>
        <dbReference type="SMART" id="SM00316"/>
    </source>
</evidence>